<dbReference type="Pfam" id="PF06114">
    <property type="entry name" value="Peptidase_M78"/>
    <property type="match status" value="1"/>
</dbReference>
<name>A0A1U7P217_9DEIO</name>
<comment type="caution">
    <text evidence="2">The sequence shown here is derived from an EMBL/GenBank/DDBJ whole genome shotgun (WGS) entry which is preliminary data.</text>
</comment>
<evidence type="ECO:0000313" key="2">
    <source>
        <dbReference type="EMBL" id="OLV19211.1"/>
    </source>
</evidence>
<accession>A0A1U7P217</accession>
<sequence>MVCTGLTLSPHISLDERNAEYFAGILNVVHLRSALRKAMGILNRRTSEIYTNAAMNPAKNNFVILHEVGHQAMPWQRGLAMHYDDTATLSDDTHNIFEREANLFAADTLFQLERFATDAADLPLGLSAVLQLAGRYRASVHASLRRYVESSFRPCFAFVLSGQPILQADAAIYPVVTTHESPEFTFRFPTWTRPQQLPAAHPMFARVSREKLIDMEYAEFTLVEDGTAHDAIAHLFYNGHHLLVLLIPRDITGRARRRIVQTRR</sequence>
<reference evidence="2 3" key="1">
    <citation type="submission" date="2017-01" db="EMBL/GenBank/DDBJ databases">
        <title>Genome Analysis of Deinococcus marmoris KOPRI26562.</title>
        <authorList>
            <person name="Kim J.H."/>
            <person name="Oh H.-M."/>
        </authorList>
    </citation>
    <scope>NUCLEOTIDE SEQUENCE [LARGE SCALE GENOMIC DNA]</scope>
    <source>
        <strain evidence="2 3">KOPRI26562</strain>
    </source>
</reference>
<gene>
    <name evidence="2" type="ORF">BOO71_0003424</name>
</gene>
<proteinExistence type="predicted"/>
<dbReference type="EMBL" id="MSTI01000039">
    <property type="protein sequence ID" value="OLV19211.1"/>
    <property type="molecule type" value="Genomic_DNA"/>
</dbReference>
<evidence type="ECO:0000313" key="3">
    <source>
        <dbReference type="Proteomes" id="UP000186607"/>
    </source>
</evidence>
<protein>
    <recommendedName>
        <fullName evidence="1">IrrE N-terminal-like domain-containing protein</fullName>
    </recommendedName>
</protein>
<dbReference type="AlphaFoldDB" id="A0A1U7P217"/>
<dbReference type="InterPro" id="IPR010359">
    <property type="entry name" value="IrrE_HExxH"/>
</dbReference>
<evidence type="ECO:0000259" key="1">
    <source>
        <dbReference type="Pfam" id="PF06114"/>
    </source>
</evidence>
<organism evidence="2 3">
    <name type="scientific">Deinococcus marmoris</name>
    <dbReference type="NCBI Taxonomy" id="249408"/>
    <lineage>
        <taxon>Bacteria</taxon>
        <taxon>Thermotogati</taxon>
        <taxon>Deinococcota</taxon>
        <taxon>Deinococci</taxon>
        <taxon>Deinococcales</taxon>
        <taxon>Deinococcaceae</taxon>
        <taxon>Deinococcus</taxon>
    </lineage>
</organism>
<dbReference type="STRING" id="249408.BOO71_0003424"/>
<keyword evidence="3" id="KW-1185">Reference proteome</keyword>
<dbReference type="Proteomes" id="UP000186607">
    <property type="component" value="Unassembled WGS sequence"/>
</dbReference>
<dbReference type="Gene3D" id="1.10.10.2910">
    <property type="match status" value="1"/>
</dbReference>
<feature type="domain" description="IrrE N-terminal-like" evidence="1">
    <location>
        <begin position="44"/>
        <end position="145"/>
    </location>
</feature>